<reference evidence="10" key="1">
    <citation type="submission" date="2023-03" db="EMBL/GenBank/DDBJ databases">
        <authorList>
            <person name="Steffen K."/>
            <person name="Cardenas P."/>
        </authorList>
    </citation>
    <scope>NUCLEOTIDE SEQUENCE</scope>
</reference>
<evidence type="ECO:0000256" key="8">
    <source>
        <dbReference type="PIRSR" id="PIRSR602401-1"/>
    </source>
</evidence>
<dbReference type="PRINTS" id="PR00385">
    <property type="entry name" value="P450"/>
</dbReference>
<accession>A0AA35RTN8</accession>
<dbReference type="InterPro" id="IPR036396">
    <property type="entry name" value="Cyt_P450_sf"/>
</dbReference>
<keyword evidence="5 9" id="KW-0560">Oxidoreductase</keyword>
<feature type="binding site" description="axial binding residue" evidence="8">
    <location>
        <position position="269"/>
    </location>
    <ligand>
        <name>heme</name>
        <dbReference type="ChEBI" id="CHEBI:30413"/>
    </ligand>
    <ligandPart>
        <name>Fe</name>
        <dbReference type="ChEBI" id="CHEBI:18248"/>
    </ligandPart>
</feature>
<dbReference type="GO" id="GO:0016705">
    <property type="term" value="F:oxidoreductase activity, acting on paired donors, with incorporation or reduction of molecular oxygen"/>
    <property type="evidence" value="ECO:0007669"/>
    <property type="project" value="InterPro"/>
</dbReference>
<evidence type="ECO:0000256" key="2">
    <source>
        <dbReference type="ARBA" id="ARBA00010617"/>
    </source>
</evidence>
<sequence>METLIATAFGRYVNVLRGEADQITQGANAIFRANEEGSPNAPDMLIATLSNFPWLEPLLLHILRSSDVAAYVKTMHNTAMGLIQARLDSTEAPKVKDLLQLMIETTDDESSDGTRLTSEIMAGFSVDFLLAGYETTANTLSYTTYLLAMNPDVQEKLQAEIDQYFEEEPEASLYEAAQKLKYLEMVIHESMRLYTPIPKTQRHCQKTVTVRGVTIPGGAEVIIPIDAIHHMPQYWPDPYKFDPERFTAEAKANRHQLAHMPFGWGPRNCIGLRFALLETKIALMEILRRYSFARGPETPAKLEQIRGITSTPKGGVFVRIIPRT</sequence>
<evidence type="ECO:0000256" key="5">
    <source>
        <dbReference type="ARBA" id="ARBA00023002"/>
    </source>
</evidence>
<evidence type="ECO:0000256" key="4">
    <source>
        <dbReference type="ARBA" id="ARBA00022723"/>
    </source>
</evidence>
<keyword evidence="3 8" id="KW-0349">Heme</keyword>
<dbReference type="InterPro" id="IPR017972">
    <property type="entry name" value="Cyt_P450_CS"/>
</dbReference>
<evidence type="ECO:0000256" key="1">
    <source>
        <dbReference type="ARBA" id="ARBA00001971"/>
    </source>
</evidence>
<keyword evidence="6 8" id="KW-0408">Iron</keyword>
<dbReference type="GO" id="GO:0005506">
    <property type="term" value="F:iron ion binding"/>
    <property type="evidence" value="ECO:0007669"/>
    <property type="project" value="InterPro"/>
</dbReference>
<dbReference type="InterPro" id="IPR050476">
    <property type="entry name" value="Insect_CytP450_Detox"/>
</dbReference>
<dbReference type="FunFam" id="1.10.630.10:FF:000182">
    <property type="entry name" value="Cytochrome P450 3A4"/>
    <property type="match status" value="1"/>
</dbReference>
<dbReference type="Proteomes" id="UP001174909">
    <property type="component" value="Unassembled WGS sequence"/>
</dbReference>
<name>A0AA35RTN8_GEOBA</name>
<dbReference type="Pfam" id="PF00067">
    <property type="entry name" value="p450"/>
    <property type="match status" value="1"/>
</dbReference>
<dbReference type="AlphaFoldDB" id="A0AA35RTN8"/>
<dbReference type="GO" id="GO:0004497">
    <property type="term" value="F:monooxygenase activity"/>
    <property type="evidence" value="ECO:0007669"/>
    <property type="project" value="UniProtKB-KW"/>
</dbReference>
<dbReference type="PANTHER" id="PTHR24292">
    <property type="entry name" value="CYTOCHROME P450"/>
    <property type="match status" value="1"/>
</dbReference>
<evidence type="ECO:0000256" key="9">
    <source>
        <dbReference type="RuleBase" id="RU000461"/>
    </source>
</evidence>
<dbReference type="PANTHER" id="PTHR24292:SF54">
    <property type="entry name" value="CYP9F3-RELATED"/>
    <property type="match status" value="1"/>
</dbReference>
<gene>
    <name evidence="10" type="ORF">GBAR_LOCUS10643</name>
</gene>
<dbReference type="EMBL" id="CASHTH010001640">
    <property type="protein sequence ID" value="CAI8017533.1"/>
    <property type="molecule type" value="Genomic_DNA"/>
</dbReference>
<organism evidence="10 11">
    <name type="scientific">Geodia barretti</name>
    <name type="common">Barrett's horny sponge</name>
    <dbReference type="NCBI Taxonomy" id="519541"/>
    <lineage>
        <taxon>Eukaryota</taxon>
        <taxon>Metazoa</taxon>
        <taxon>Porifera</taxon>
        <taxon>Demospongiae</taxon>
        <taxon>Heteroscleromorpha</taxon>
        <taxon>Tetractinellida</taxon>
        <taxon>Astrophorina</taxon>
        <taxon>Geodiidae</taxon>
        <taxon>Geodia</taxon>
    </lineage>
</organism>
<dbReference type="PROSITE" id="PS00086">
    <property type="entry name" value="CYTOCHROME_P450"/>
    <property type="match status" value="1"/>
</dbReference>
<comment type="cofactor">
    <cofactor evidence="1 8">
        <name>heme</name>
        <dbReference type="ChEBI" id="CHEBI:30413"/>
    </cofactor>
</comment>
<dbReference type="InterPro" id="IPR001128">
    <property type="entry name" value="Cyt_P450"/>
</dbReference>
<evidence type="ECO:0000313" key="11">
    <source>
        <dbReference type="Proteomes" id="UP001174909"/>
    </source>
</evidence>
<comment type="caution">
    <text evidence="10">The sequence shown here is derived from an EMBL/GenBank/DDBJ whole genome shotgun (WGS) entry which is preliminary data.</text>
</comment>
<protein>
    <submittedName>
        <fullName evidence="10">Cytochrome P450 3A16</fullName>
    </submittedName>
</protein>
<evidence type="ECO:0000256" key="7">
    <source>
        <dbReference type="ARBA" id="ARBA00023033"/>
    </source>
</evidence>
<evidence type="ECO:0000256" key="6">
    <source>
        <dbReference type="ARBA" id="ARBA00023004"/>
    </source>
</evidence>
<dbReference type="GO" id="GO:0020037">
    <property type="term" value="F:heme binding"/>
    <property type="evidence" value="ECO:0007669"/>
    <property type="project" value="InterPro"/>
</dbReference>
<proteinExistence type="inferred from homology"/>
<keyword evidence="7 9" id="KW-0503">Monooxygenase</keyword>
<evidence type="ECO:0000313" key="10">
    <source>
        <dbReference type="EMBL" id="CAI8017533.1"/>
    </source>
</evidence>
<keyword evidence="11" id="KW-1185">Reference proteome</keyword>
<dbReference type="InterPro" id="IPR002401">
    <property type="entry name" value="Cyt_P450_E_grp-I"/>
</dbReference>
<dbReference type="PRINTS" id="PR00463">
    <property type="entry name" value="EP450I"/>
</dbReference>
<keyword evidence="4 8" id="KW-0479">Metal-binding</keyword>
<dbReference type="SUPFAM" id="SSF48264">
    <property type="entry name" value="Cytochrome P450"/>
    <property type="match status" value="1"/>
</dbReference>
<comment type="similarity">
    <text evidence="2 9">Belongs to the cytochrome P450 family.</text>
</comment>
<dbReference type="Gene3D" id="1.10.630.10">
    <property type="entry name" value="Cytochrome P450"/>
    <property type="match status" value="1"/>
</dbReference>
<evidence type="ECO:0000256" key="3">
    <source>
        <dbReference type="ARBA" id="ARBA00022617"/>
    </source>
</evidence>